<evidence type="ECO:0000256" key="12">
    <source>
        <dbReference type="ARBA" id="ARBA00037312"/>
    </source>
</evidence>
<keyword evidence="11" id="KW-0624">Polysaccharide degradation</keyword>
<keyword evidence="4 16" id="KW-0732">Signal</keyword>
<accession>A0A401GMR5</accession>
<feature type="signal peptide" evidence="16">
    <location>
        <begin position="1"/>
        <end position="20"/>
    </location>
</feature>
<keyword evidence="5 15" id="KW-0378">Hydrolase</keyword>
<keyword evidence="3" id="KW-0964">Secreted</keyword>
<reference evidence="17 18" key="1">
    <citation type="journal article" date="2018" name="Sci. Rep.">
        <title>Genome sequence of the cauliflower mushroom Sparassis crispa (Hanabiratake) and its association with beneficial usage.</title>
        <authorList>
            <person name="Kiyama R."/>
            <person name="Furutani Y."/>
            <person name="Kawaguchi K."/>
            <person name="Nakanishi T."/>
        </authorList>
    </citation>
    <scope>NUCLEOTIDE SEQUENCE [LARGE SCALE GENOMIC DNA]</scope>
</reference>
<dbReference type="GO" id="GO:0000272">
    <property type="term" value="P:polysaccharide catabolic process"/>
    <property type="evidence" value="ECO:0007669"/>
    <property type="project" value="UniProtKB-KW"/>
</dbReference>
<dbReference type="EC" id="3.2.1.67" evidence="13"/>
<comment type="similarity">
    <text evidence="2 15">Belongs to the glycosyl hydrolase 28 family.</text>
</comment>
<dbReference type="GO" id="GO:0004650">
    <property type="term" value="F:polygalacturonase activity"/>
    <property type="evidence" value="ECO:0007669"/>
    <property type="project" value="InterPro"/>
</dbReference>
<comment type="function">
    <text evidence="12">Specific in hydrolyzing the terminal glycosidic bond of polygalacturonic acid and oligogalacturonates.</text>
</comment>
<comment type="subcellular location">
    <subcellularLocation>
        <location evidence="1">Secreted</location>
    </subcellularLocation>
</comment>
<keyword evidence="9 15" id="KW-0326">Glycosidase</keyword>
<evidence type="ECO:0000256" key="3">
    <source>
        <dbReference type="ARBA" id="ARBA00022525"/>
    </source>
</evidence>
<dbReference type="GeneID" id="38780425"/>
<dbReference type="GO" id="GO:0047911">
    <property type="term" value="F:galacturan 1,4-alpha-galacturonidase activity"/>
    <property type="evidence" value="ECO:0007669"/>
    <property type="project" value="UniProtKB-EC"/>
</dbReference>
<evidence type="ECO:0000256" key="10">
    <source>
        <dbReference type="ARBA" id="ARBA00023316"/>
    </source>
</evidence>
<dbReference type="AlphaFoldDB" id="A0A401GMR5"/>
<dbReference type="RefSeq" id="XP_027614421.1">
    <property type="nucleotide sequence ID" value="XM_027758620.1"/>
</dbReference>
<dbReference type="InParanoid" id="A0A401GMR5"/>
<dbReference type="EMBL" id="BFAD01000005">
    <property type="protein sequence ID" value="GBE83508.1"/>
    <property type="molecule type" value="Genomic_DNA"/>
</dbReference>
<dbReference type="InterPro" id="IPR011050">
    <property type="entry name" value="Pectin_lyase_fold/virulence"/>
</dbReference>
<dbReference type="SUPFAM" id="SSF51126">
    <property type="entry name" value="Pectin lyase-like"/>
    <property type="match status" value="1"/>
</dbReference>
<evidence type="ECO:0000256" key="2">
    <source>
        <dbReference type="ARBA" id="ARBA00008834"/>
    </source>
</evidence>
<comment type="catalytic activity">
    <reaction evidence="14">
        <text>[(1-&gt;4)-alpha-D-galacturonosyl](n) + H2O = alpha-D-galacturonate + [(1-&gt;4)-alpha-D-galacturonosyl](n-1)</text>
        <dbReference type="Rhea" id="RHEA:14117"/>
        <dbReference type="Rhea" id="RHEA-COMP:14570"/>
        <dbReference type="Rhea" id="RHEA-COMP:14572"/>
        <dbReference type="ChEBI" id="CHEBI:15377"/>
        <dbReference type="ChEBI" id="CHEBI:58658"/>
        <dbReference type="ChEBI" id="CHEBI:140523"/>
        <dbReference type="EC" id="3.2.1.67"/>
    </reaction>
</comment>
<keyword evidence="6" id="KW-1015">Disulfide bond</keyword>
<evidence type="ECO:0000313" key="18">
    <source>
        <dbReference type="Proteomes" id="UP000287166"/>
    </source>
</evidence>
<dbReference type="PANTHER" id="PTHR31736">
    <property type="match status" value="1"/>
</dbReference>
<dbReference type="PROSITE" id="PS51257">
    <property type="entry name" value="PROKAR_LIPOPROTEIN"/>
    <property type="match status" value="1"/>
</dbReference>
<dbReference type="InterPro" id="IPR000743">
    <property type="entry name" value="Glyco_hydro_28"/>
</dbReference>
<evidence type="ECO:0000256" key="15">
    <source>
        <dbReference type="RuleBase" id="RU361169"/>
    </source>
</evidence>
<dbReference type="STRING" id="139825.A0A401GMR5"/>
<keyword evidence="10" id="KW-0961">Cell wall biogenesis/degradation</keyword>
<name>A0A401GMR5_9APHY</name>
<sequence length="425" mass="46092">MFRPLCTVLSVALLVGQACAWAGPNCTLSPLGAGQDDTDQIEAAIKKCGDGGNTVFTPGEYNITRKMTWDLHSARVDLEGYLNFKFDLPYWMDPANTYRVIFIQSQASWFVITGNDFIVDAHNTGGIIGNGQQWWSWYGNGTRDDGDGRPVALSLVNVTGGTIKDFRIDHPPFWCNAVVDSKNVVYDGLWTNASNSDPLYFNQNIVWNTDGIDTYRSDNITLINWDITTGDDCIAIKGNSTNIYAKNITCHGGTGIAFGSLGQYADLVDNVNNVVLEDLTLLRPDPIIQPDMVHGVYFKSWTGTRIGFPPTEGGAGPGIVTGVEIRNMYLDNVTYPVQLYQTNSGHPGDAPSKLQFENLSFSNITGTASTNLLADIRCSSAAPCPNITFSGLNVMPPNGETPAYNCYNVVSGLQGLSACNTTIAS</sequence>
<evidence type="ECO:0000256" key="16">
    <source>
        <dbReference type="SAM" id="SignalP"/>
    </source>
</evidence>
<gene>
    <name evidence="17" type="ORF">SCP_0505590</name>
</gene>
<evidence type="ECO:0000256" key="14">
    <source>
        <dbReference type="ARBA" id="ARBA00048766"/>
    </source>
</evidence>
<feature type="chain" id="PRO_5019586279" description="galacturonan 1,4-alpha-galacturonidase" evidence="16">
    <location>
        <begin position="21"/>
        <end position="425"/>
    </location>
</feature>
<keyword evidence="18" id="KW-1185">Reference proteome</keyword>
<evidence type="ECO:0000256" key="9">
    <source>
        <dbReference type="ARBA" id="ARBA00023295"/>
    </source>
</evidence>
<evidence type="ECO:0000256" key="4">
    <source>
        <dbReference type="ARBA" id="ARBA00022729"/>
    </source>
</evidence>
<keyword evidence="8" id="KW-0119">Carbohydrate metabolism</keyword>
<dbReference type="Pfam" id="PF00295">
    <property type="entry name" value="Glyco_hydro_28"/>
    <property type="match status" value="1"/>
</dbReference>
<dbReference type="GO" id="GO:0071555">
    <property type="term" value="P:cell wall organization"/>
    <property type="evidence" value="ECO:0007669"/>
    <property type="project" value="UniProtKB-KW"/>
</dbReference>
<evidence type="ECO:0000256" key="1">
    <source>
        <dbReference type="ARBA" id="ARBA00004613"/>
    </source>
</evidence>
<organism evidence="17 18">
    <name type="scientific">Sparassis crispa</name>
    <dbReference type="NCBI Taxonomy" id="139825"/>
    <lineage>
        <taxon>Eukaryota</taxon>
        <taxon>Fungi</taxon>
        <taxon>Dikarya</taxon>
        <taxon>Basidiomycota</taxon>
        <taxon>Agaricomycotina</taxon>
        <taxon>Agaricomycetes</taxon>
        <taxon>Polyporales</taxon>
        <taxon>Sparassidaceae</taxon>
        <taxon>Sparassis</taxon>
    </lineage>
</organism>
<evidence type="ECO:0000256" key="11">
    <source>
        <dbReference type="ARBA" id="ARBA00023326"/>
    </source>
</evidence>
<evidence type="ECO:0000313" key="17">
    <source>
        <dbReference type="EMBL" id="GBE83508.1"/>
    </source>
</evidence>
<dbReference type="OrthoDB" id="187139at2759"/>
<evidence type="ECO:0000256" key="13">
    <source>
        <dbReference type="ARBA" id="ARBA00038933"/>
    </source>
</evidence>
<keyword evidence="7" id="KW-0325">Glycoprotein</keyword>
<dbReference type="InterPro" id="IPR012334">
    <property type="entry name" value="Pectin_lyas_fold"/>
</dbReference>
<evidence type="ECO:0000256" key="8">
    <source>
        <dbReference type="ARBA" id="ARBA00023277"/>
    </source>
</evidence>
<dbReference type="Gene3D" id="2.160.20.10">
    <property type="entry name" value="Single-stranded right-handed beta-helix, Pectin lyase-like"/>
    <property type="match status" value="1"/>
</dbReference>
<evidence type="ECO:0000256" key="5">
    <source>
        <dbReference type="ARBA" id="ARBA00022801"/>
    </source>
</evidence>
<evidence type="ECO:0000256" key="7">
    <source>
        <dbReference type="ARBA" id="ARBA00023180"/>
    </source>
</evidence>
<dbReference type="GO" id="GO:0005576">
    <property type="term" value="C:extracellular region"/>
    <property type="evidence" value="ECO:0007669"/>
    <property type="project" value="UniProtKB-SubCell"/>
</dbReference>
<dbReference type="PANTHER" id="PTHR31736:SF12">
    <property type="entry name" value="EXO-POLYGALACTURONASE, PUTATIVE-RELATED"/>
    <property type="match status" value="1"/>
</dbReference>
<dbReference type="Proteomes" id="UP000287166">
    <property type="component" value="Unassembled WGS sequence"/>
</dbReference>
<proteinExistence type="inferred from homology"/>
<evidence type="ECO:0000256" key="6">
    <source>
        <dbReference type="ARBA" id="ARBA00023157"/>
    </source>
</evidence>
<protein>
    <recommendedName>
        <fullName evidence="13">galacturonan 1,4-alpha-galacturonidase</fullName>
        <ecNumber evidence="13">3.2.1.67</ecNumber>
    </recommendedName>
</protein>
<comment type="caution">
    <text evidence="17">The sequence shown here is derived from an EMBL/GenBank/DDBJ whole genome shotgun (WGS) entry which is preliminary data.</text>
</comment>